<keyword evidence="2" id="KW-0547">Nucleotide-binding</keyword>
<proteinExistence type="predicted"/>
<dbReference type="GO" id="GO:0008817">
    <property type="term" value="F:corrinoid adenosyltransferase activity"/>
    <property type="evidence" value="ECO:0007669"/>
    <property type="project" value="UniProtKB-EC"/>
</dbReference>
<reference evidence="5" key="1">
    <citation type="journal article" date="2020" name="mSystems">
        <title>Genome- and Community-Level Interaction Insights into Carbon Utilization and Element Cycling Functions of Hydrothermarchaeota in Hydrothermal Sediment.</title>
        <authorList>
            <person name="Zhou Z."/>
            <person name="Liu Y."/>
            <person name="Xu W."/>
            <person name="Pan J."/>
            <person name="Luo Z.H."/>
            <person name="Li M."/>
        </authorList>
    </citation>
    <scope>NUCLEOTIDE SEQUENCE [LARGE SCALE GENOMIC DNA]</scope>
    <source>
        <strain evidence="5">SpSt-732</strain>
    </source>
</reference>
<accession>A0A7C4BCZ9</accession>
<evidence type="ECO:0000256" key="2">
    <source>
        <dbReference type="ARBA" id="ARBA00022741"/>
    </source>
</evidence>
<dbReference type="GO" id="GO:0005524">
    <property type="term" value="F:ATP binding"/>
    <property type="evidence" value="ECO:0007669"/>
    <property type="project" value="UniProtKB-KW"/>
</dbReference>
<evidence type="ECO:0000256" key="3">
    <source>
        <dbReference type="ARBA" id="ARBA00022840"/>
    </source>
</evidence>
<dbReference type="InterPro" id="IPR016030">
    <property type="entry name" value="CblAdoTrfase-like"/>
</dbReference>
<evidence type="ECO:0000313" key="5">
    <source>
        <dbReference type="EMBL" id="HGI87995.1"/>
    </source>
</evidence>
<feature type="domain" description="Cobalamin adenosyltransferase-like" evidence="4">
    <location>
        <begin position="6"/>
        <end position="168"/>
    </location>
</feature>
<dbReference type="SUPFAM" id="SSF89028">
    <property type="entry name" value="Cobalamin adenosyltransferase-like"/>
    <property type="match status" value="1"/>
</dbReference>
<dbReference type="InterPro" id="IPR036451">
    <property type="entry name" value="CblAdoTrfase-like_sf"/>
</dbReference>
<dbReference type="EC" id="2.5.1.17" evidence="5"/>
<name>A0A7C4BCZ9_9CREN</name>
<dbReference type="InterPro" id="IPR029499">
    <property type="entry name" value="PduO-typ"/>
</dbReference>
<evidence type="ECO:0000256" key="1">
    <source>
        <dbReference type="ARBA" id="ARBA00022679"/>
    </source>
</evidence>
<dbReference type="PANTHER" id="PTHR12213">
    <property type="entry name" value="CORRINOID ADENOSYLTRANSFERASE"/>
    <property type="match status" value="1"/>
</dbReference>
<evidence type="ECO:0000259" key="4">
    <source>
        <dbReference type="Pfam" id="PF01923"/>
    </source>
</evidence>
<dbReference type="PANTHER" id="PTHR12213:SF0">
    <property type="entry name" value="CORRINOID ADENOSYLTRANSFERASE MMAB"/>
    <property type="match status" value="1"/>
</dbReference>
<dbReference type="NCBIfam" id="TIGR00636">
    <property type="entry name" value="PduO_Nterm"/>
    <property type="match status" value="1"/>
</dbReference>
<sequence length="182" mass="20685">MVFKHTHRGDDGYTDIVGDRVSKDSPVIEFIGELDELVSFIGLVKAYLKSKDNEEYKCVISMLTEIQQKLMHISSYVATLGRKTSPISKDTLSKVDEIIENLSSNVSVPKEFVIPGASVTSSLFHVIRAICRRVERRAVKLFREKIIDSNTYVYINRLSDLLYLLALYLNKLNNVAEDLLLQ</sequence>
<dbReference type="Pfam" id="PF01923">
    <property type="entry name" value="Cob_adeno_trans"/>
    <property type="match status" value="1"/>
</dbReference>
<keyword evidence="3" id="KW-0067">ATP-binding</keyword>
<comment type="caution">
    <text evidence="5">The sequence shown here is derived from an EMBL/GenBank/DDBJ whole genome shotgun (WGS) entry which is preliminary data.</text>
</comment>
<keyword evidence="1 5" id="KW-0808">Transferase</keyword>
<dbReference type="EMBL" id="DTFF01000051">
    <property type="protein sequence ID" value="HGI87995.1"/>
    <property type="molecule type" value="Genomic_DNA"/>
</dbReference>
<dbReference type="Gene3D" id="1.20.1200.10">
    <property type="entry name" value="Cobalamin adenosyltransferase-like"/>
    <property type="match status" value="1"/>
</dbReference>
<dbReference type="AlphaFoldDB" id="A0A7C4BCZ9"/>
<gene>
    <name evidence="5" type="ORF">ENV14_06375</name>
</gene>
<protein>
    <submittedName>
        <fullName evidence="5">Cob(I)yrinic acid a,c-diamide adenosyltransferase</fullName>
        <ecNumber evidence="5">2.5.1.17</ecNumber>
    </submittedName>
</protein>
<organism evidence="5">
    <name type="scientific">Ignisphaera aggregans</name>
    <dbReference type="NCBI Taxonomy" id="334771"/>
    <lineage>
        <taxon>Archaea</taxon>
        <taxon>Thermoproteota</taxon>
        <taxon>Thermoprotei</taxon>
        <taxon>Desulfurococcales</taxon>
        <taxon>Desulfurococcaceae</taxon>
        <taxon>Ignisphaera</taxon>
    </lineage>
</organism>